<dbReference type="GO" id="GO:0016746">
    <property type="term" value="F:acyltransferase activity"/>
    <property type="evidence" value="ECO:0007669"/>
    <property type="project" value="UniProtKB-KW"/>
</dbReference>
<keyword evidence="2" id="KW-0444">Lipid biosynthesis</keyword>
<name>A0ABS6NLB1_9BURK</name>
<keyword evidence="3" id="KW-0808">Transferase</keyword>
<reference evidence="7 8" key="1">
    <citation type="submission" date="2021-06" db="EMBL/GenBank/DDBJ databases">
        <authorList>
            <person name="Lu T."/>
            <person name="Wang Q."/>
            <person name="Han X."/>
        </authorList>
    </citation>
    <scope>NUCLEOTIDE SEQUENCE [LARGE SCALE GENOMIC DNA]</scope>
    <source>
        <strain evidence="7 8">LAM0050</strain>
    </source>
</reference>
<keyword evidence="8" id="KW-1185">Reference proteome</keyword>
<comment type="caution">
    <text evidence="7">The sequence shown here is derived from an EMBL/GenBank/DDBJ whole genome shotgun (WGS) entry which is preliminary data.</text>
</comment>
<dbReference type="InterPro" id="IPR002123">
    <property type="entry name" value="Plipid/glycerol_acylTrfase"/>
</dbReference>
<evidence type="ECO:0000313" key="8">
    <source>
        <dbReference type="Proteomes" id="UP000722165"/>
    </source>
</evidence>
<accession>A0ABS6NLB1</accession>
<dbReference type="RefSeq" id="WP_217734681.1">
    <property type="nucleotide sequence ID" value="NZ_JAHSPR010000002.1"/>
</dbReference>
<sequence>MRIMLFSIRVFFLILMLAFGLVSTSLLYPLLKQSSRDIITRCWSRHLMKVCGVRIVVEGQPILKGAVMWVANHVSWIDIFILNSCRTTSFIAKSEIRSWPVIGWLVASVGTIFIERGQRHAISRVSKSILGLFGNGACVGLFPEGTTTDGMDMRSLHTSLFEPPLRAMVPIQPVALVFTQHGRRSGAVAFVGEQTLVNNIWHLLSSRGVLVYVRFLEPLNQPGVPVEATRTEIAGEIRTAIIQELKKELA</sequence>
<proteinExistence type="predicted"/>
<dbReference type="PANTHER" id="PTHR10434">
    <property type="entry name" value="1-ACYL-SN-GLYCEROL-3-PHOSPHATE ACYLTRANSFERASE"/>
    <property type="match status" value="1"/>
</dbReference>
<dbReference type="PANTHER" id="PTHR10434:SF64">
    <property type="entry name" value="1-ACYL-SN-GLYCEROL-3-PHOSPHATE ACYLTRANSFERASE-RELATED"/>
    <property type="match status" value="1"/>
</dbReference>
<evidence type="ECO:0000256" key="5">
    <source>
        <dbReference type="ARBA" id="ARBA00023315"/>
    </source>
</evidence>
<evidence type="ECO:0000256" key="3">
    <source>
        <dbReference type="ARBA" id="ARBA00022679"/>
    </source>
</evidence>
<organism evidence="7 8">
    <name type="scientific">Advenella alkanexedens</name>
    <dbReference type="NCBI Taxonomy" id="1481665"/>
    <lineage>
        <taxon>Bacteria</taxon>
        <taxon>Pseudomonadati</taxon>
        <taxon>Pseudomonadota</taxon>
        <taxon>Betaproteobacteria</taxon>
        <taxon>Burkholderiales</taxon>
        <taxon>Alcaligenaceae</taxon>
    </lineage>
</organism>
<dbReference type="Pfam" id="PF01553">
    <property type="entry name" value="Acyltransferase"/>
    <property type="match status" value="1"/>
</dbReference>
<evidence type="ECO:0000313" key="7">
    <source>
        <dbReference type="EMBL" id="MBV4396421.1"/>
    </source>
</evidence>
<keyword evidence="4" id="KW-0443">Lipid metabolism</keyword>
<dbReference type="SMART" id="SM00563">
    <property type="entry name" value="PlsC"/>
    <property type="match status" value="1"/>
</dbReference>
<dbReference type="CDD" id="cd07989">
    <property type="entry name" value="LPLAT_AGPAT-like"/>
    <property type="match status" value="1"/>
</dbReference>
<evidence type="ECO:0000256" key="2">
    <source>
        <dbReference type="ARBA" id="ARBA00022516"/>
    </source>
</evidence>
<comment type="pathway">
    <text evidence="1">Lipid metabolism.</text>
</comment>
<evidence type="ECO:0000259" key="6">
    <source>
        <dbReference type="SMART" id="SM00563"/>
    </source>
</evidence>
<dbReference type="Proteomes" id="UP000722165">
    <property type="component" value="Unassembled WGS sequence"/>
</dbReference>
<evidence type="ECO:0000256" key="4">
    <source>
        <dbReference type="ARBA" id="ARBA00023098"/>
    </source>
</evidence>
<feature type="domain" description="Phospholipid/glycerol acyltransferase" evidence="6">
    <location>
        <begin position="67"/>
        <end position="179"/>
    </location>
</feature>
<gene>
    <name evidence="7" type="ORF">KU392_04000</name>
</gene>
<keyword evidence="5 7" id="KW-0012">Acyltransferase</keyword>
<evidence type="ECO:0000256" key="1">
    <source>
        <dbReference type="ARBA" id="ARBA00005189"/>
    </source>
</evidence>
<dbReference type="EMBL" id="JAHSPR010000002">
    <property type="protein sequence ID" value="MBV4396421.1"/>
    <property type="molecule type" value="Genomic_DNA"/>
</dbReference>
<protein>
    <submittedName>
        <fullName evidence="7">1-acyl-sn-glycerol-3-phosphate acyltransferase</fullName>
    </submittedName>
</protein>